<gene>
    <name evidence="1" type="ORF">GPUH_LOCUS8310</name>
</gene>
<dbReference type="Proteomes" id="UP000271098">
    <property type="component" value="Unassembled WGS sequence"/>
</dbReference>
<protein>
    <submittedName>
        <fullName evidence="1">Uncharacterized protein</fullName>
    </submittedName>
</protein>
<evidence type="ECO:0000313" key="2">
    <source>
        <dbReference type="Proteomes" id="UP000271098"/>
    </source>
</evidence>
<dbReference type="EMBL" id="UYRT01023859">
    <property type="protein sequence ID" value="VDK61775.1"/>
    <property type="molecule type" value="Genomic_DNA"/>
</dbReference>
<accession>A0A3P6S4U1</accession>
<reference evidence="1 2" key="1">
    <citation type="submission" date="2018-11" db="EMBL/GenBank/DDBJ databases">
        <authorList>
            <consortium name="Pathogen Informatics"/>
        </authorList>
    </citation>
    <scope>NUCLEOTIDE SEQUENCE [LARGE SCALE GENOMIC DNA]</scope>
</reference>
<dbReference type="AlphaFoldDB" id="A0A3P6S4U1"/>
<proteinExistence type="predicted"/>
<evidence type="ECO:0000313" key="1">
    <source>
        <dbReference type="EMBL" id="VDK61775.1"/>
    </source>
</evidence>
<sequence>MMKRIASAALNYGQYASDKVKDAYDTADQFTDSAKDAWRSTKEHGINTVPE</sequence>
<keyword evidence="2" id="KW-1185">Reference proteome</keyword>
<organism evidence="1 2">
    <name type="scientific">Gongylonema pulchrum</name>
    <dbReference type="NCBI Taxonomy" id="637853"/>
    <lineage>
        <taxon>Eukaryota</taxon>
        <taxon>Metazoa</taxon>
        <taxon>Ecdysozoa</taxon>
        <taxon>Nematoda</taxon>
        <taxon>Chromadorea</taxon>
        <taxon>Rhabditida</taxon>
        <taxon>Spirurina</taxon>
        <taxon>Spiruromorpha</taxon>
        <taxon>Spiruroidea</taxon>
        <taxon>Gongylonematidae</taxon>
        <taxon>Gongylonema</taxon>
    </lineage>
</organism>
<name>A0A3P6S4U1_9BILA</name>